<sequence length="184" mass="20264">MWWEPLRLDSSPRGPGGLGPMLHRVPGALETVSRLLGGQGLEEAWEAVEALDSCYRILDEECTVHAVIVLAAAEEPRDLLSGERRARAAREAGRALREALERVRLVLERPGVKAYYLESGAYVASYVGRRLTAASPGDVMIPPPLGAGERQGLRLRPRSASHRLDRLLELLRGRGCRPAGRRRC</sequence>
<protein>
    <submittedName>
        <fullName evidence="1">Uncharacterized protein</fullName>
    </submittedName>
</protein>
<comment type="caution">
    <text evidence="1">The sequence shown here is derived from an EMBL/GenBank/DDBJ whole genome shotgun (WGS) entry which is preliminary data.</text>
</comment>
<gene>
    <name evidence="1" type="ORF">CF15_03485</name>
</gene>
<keyword evidence="2" id="KW-1185">Reference proteome</keyword>
<dbReference type="Proteomes" id="UP000053352">
    <property type="component" value="Unassembled WGS sequence"/>
</dbReference>
<evidence type="ECO:0000313" key="2">
    <source>
        <dbReference type="Proteomes" id="UP000053352"/>
    </source>
</evidence>
<evidence type="ECO:0000313" key="1">
    <source>
        <dbReference type="EMBL" id="KSW11875.1"/>
    </source>
</evidence>
<dbReference type="EMBL" id="LNTB01000001">
    <property type="protein sequence ID" value="KSW11875.1"/>
    <property type="molecule type" value="Genomic_DNA"/>
</dbReference>
<name>A0A0V8RV13_PYROC</name>
<accession>A0A0V8RV13</accession>
<proteinExistence type="predicted"/>
<organism evidence="1 2">
    <name type="scientific">Pyrodictium occultum</name>
    <dbReference type="NCBI Taxonomy" id="2309"/>
    <lineage>
        <taxon>Archaea</taxon>
        <taxon>Thermoproteota</taxon>
        <taxon>Thermoprotei</taxon>
        <taxon>Desulfurococcales</taxon>
        <taxon>Pyrodictiaceae</taxon>
        <taxon>Pyrodictium</taxon>
    </lineage>
</organism>
<dbReference type="AlphaFoldDB" id="A0A0V8RV13"/>
<reference evidence="1 2" key="1">
    <citation type="submission" date="2015-11" db="EMBL/GenBank/DDBJ databases">
        <title>Genome sequence of Pyrodictium occultum PL-19, a marine hyperthermophilic archaeon isolated from Volcano, Italy.</title>
        <authorList>
            <person name="Utturkar S."/>
            <person name="Huber H."/>
            <person name="Leptihn S."/>
            <person name="Brown S."/>
            <person name="Stetter K.O."/>
            <person name="Podar M."/>
        </authorList>
    </citation>
    <scope>NUCLEOTIDE SEQUENCE [LARGE SCALE GENOMIC DNA]</scope>
    <source>
        <strain evidence="1 2">PL-19</strain>
    </source>
</reference>